<comment type="subunit">
    <text evidence="2 4">Homodimer.</text>
</comment>
<dbReference type="GO" id="GO:0048046">
    <property type="term" value="C:apoplast"/>
    <property type="evidence" value="ECO:0007669"/>
    <property type="project" value="UniProtKB-SubCell"/>
</dbReference>
<accession>A0A5A7R0I2</accession>
<proteinExistence type="inferred from homology"/>
<dbReference type="OrthoDB" id="1864232at2759"/>
<dbReference type="Pfam" id="PF03018">
    <property type="entry name" value="Dirigent"/>
    <property type="match status" value="1"/>
</dbReference>
<protein>
    <recommendedName>
        <fullName evidence="4">Dirigent protein</fullName>
    </recommendedName>
</protein>
<keyword evidence="4" id="KW-0732">Signal</keyword>
<dbReference type="AlphaFoldDB" id="A0A5A7R0I2"/>
<evidence type="ECO:0000256" key="1">
    <source>
        <dbReference type="ARBA" id="ARBA00010746"/>
    </source>
</evidence>
<dbReference type="InterPro" id="IPR004265">
    <property type="entry name" value="Dirigent"/>
</dbReference>
<comment type="similarity">
    <text evidence="1 4">Belongs to the plant dirigent protein family.</text>
</comment>
<name>A0A5A7R0I2_STRAF</name>
<evidence type="ECO:0000313" key="6">
    <source>
        <dbReference type="Proteomes" id="UP000325081"/>
    </source>
</evidence>
<dbReference type="InterPro" id="IPR044859">
    <property type="entry name" value="Allene_oxi_cyc_Dirigent"/>
</dbReference>
<keyword evidence="6" id="KW-1185">Reference proteome</keyword>
<feature type="chain" id="PRO_5023041527" description="Dirigent protein" evidence="4">
    <location>
        <begin position="22"/>
        <end position="193"/>
    </location>
</feature>
<comment type="caution">
    <text evidence="5">The sequence shown here is derived from an EMBL/GenBank/DDBJ whole genome shotgun (WGS) entry which is preliminary data.</text>
</comment>
<evidence type="ECO:0000256" key="2">
    <source>
        <dbReference type="ARBA" id="ARBA00011738"/>
    </source>
</evidence>
<comment type="function">
    <text evidence="4">Dirigent proteins impart stereoselectivity on the phenoxy radical-coupling reaction, yielding optically active lignans from two molecules of coniferyl alcohol in the biosynthesis of lignans, flavonolignans, and alkaloids and thus plays a central role in plant secondary metabolism.</text>
</comment>
<dbReference type="Proteomes" id="UP000325081">
    <property type="component" value="Unassembled WGS sequence"/>
</dbReference>
<organism evidence="5 6">
    <name type="scientific">Striga asiatica</name>
    <name type="common">Asiatic witchweed</name>
    <name type="synonym">Buchnera asiatica</name>
    <dbReference type="NCBI Taxonomy" id="4170"/>
    <lineage>
        <taxon>Eukaryota</taxon>
        <taxon>Viridiplantae</taxon>
        <taxon>Streptophyta</taxon>
        <taxon>Embryophyta</taxon>
        <taxon>Tracheophyta</taxon>
        <taxon>Spermatophyta</taxon>
        <taxon>Magnoliopsida</taxon>
        <taxon>eudicotyledons</taxon>
        <taxon>Gunneridae</taxon>
        <taxon>Pentapetalae</taxon>
        <taxon>asterids</taxon>
        <taxon>lamiids</taxon>
        <taxon>Lamiales</taxon>
        <taxon>Orobanchaceae</taxon>
        <taxon>Buchnereae</taxon>
        <taxon>Striga</taxon>
    </lineage>
</organism>
<keyword evidence="3 4" id="KW-0964">Secreted</keyword>
<evidence type="ECO:0000256" key="4">
    <source>
        <dbReference type="RuleBase" id="RU363099"/>
    </source>
</evidence>
<feature type="signal peptide" evidence="4">
    <location>
        <begin position="1"/>
        <end position="21"/>
    </location>
</feature>
<gene>
    <name evidence="5" type="ORF">STAS_28191</name>
</gene>
<sequence length="193" mass="21256">MANPLLITILILFSTILVSTAARHITLDHDSWLETLNPTEEEKFTKLHFYIHDFVSGPNQTVYNVAESSITSESGSWFGRVQVVDHLITTGPDIGSEKVGRVQGVHVLSDLHVAAITVNWNFLFEDGSTILVLGRLVAFAKEGELAIVGGTGKYLMARGVAYKTTLRMDPDTLNSIMEYTMYVYSSPGAFSEV</sequence>
<evidence type="ECO:0000313" key="5">
    <source>
        <dbReference type="EMBL" id="GER50858.1"/>
    </source>
</evidence>
<keyword evidence="4" id="KW-0052">Apoplast</keyword>
<reference evidence="6" key="1">
    <citation type="journal article" date="2019" name="Curr. Biol.">
        <title>Genome Sequence of Striga asiatica Provides Insight into the Evolution of Plant Parasitism.</title>
        <authorList>
            <person name="Yoshida S."/>
            <person name="Kim S."/>
            <person name="Wafula E.K."/>
            <person name="Tanskanen J."/>
            <person name="Kim Y.M."/>
            <person name="Honaas L."/>
            <person name="Yang Z."/>
            <person name="Spallek T."/>
            <person name="Conn C.E."/>
            <person name="Ichihashi Y."/>
            <person name="Cheong K."/>
            <person name="Cui S."/>
            <person name="Der J.P."/>
            <person name="Gundlach H."/>
            <person name="Jiao Y."/>
            <person name="Hori C."/>
            <person name="Ishida J.K."/>
            <person name="Kasahara H."/>
            <person name="Kiba T."/>
            <person name="Kim M.S."/>
            <person name="Koo N."/>
            <person name="Laohavisit A."/>
            <person name="Lee Y.H."/>
            <person name="Lumba S."/>
            <person name="McCourt P."/>
            <person name="Mortimer J.C."/>
            <person name="Mutuku J.M."/>
            <person name="Nomura T."/>
            <person name="Sasaki-Sekimoto Y."/>
            <person name="Seto Y."/>
            <person name="Wang Y."/>
            <person name="Wakatake T."/>
            <person name="Sakakibara H."/>
            <person name="Demura T."/>
            <person name="Yamaguchi S."/>
            <person name="Yoneyama K."/>
            <person name="Manabe R.I."/>
            <person name="Nelson D.C."/>
            <person name="Schulman A.H."/>
            <person name="Timko M.P."/>
            <person name="dePamphilis C.W."/>
            <person name="Choi D."/>
            <person name="Shirasu K."/>
        </authorList>
    </citation>
    <scope>NUCLEOTIDE SEQUENCE [LARGE SCALE GENOMIC DNA]</scope>
    <source>
        <strain evidence="6">cv. UVA1</strain>
    </source>
</reference>
<dbReference type="GO" id="GO:0009699">
    <property type="term" value="P:phenylpropanoid biosynthetic process"/>
    <property type="evidence" value="ECO:0007669"/>
    <property type="project" value="UniProtKB-ARBA"/>
</dbReference>
<comment type="subcellular location">
    <subcellularLocation>
        <location evidence="4">Secreted</location>
        <location evidence="4">Extracellular space</location>
        <location evidence="4">Apoplast</location>
    </subcellularLocation>
</comment>
<dbReference type="EMBL" id="BKCP01009404">
    <property type="protein sequence ID" value="GER50858.1"/>
    <property type="molecule type" value="Genomic_DNA"/>
</dbReference>
<dbReference type="PANTHER" id="PTHR21495">
    <property type="entry name" value="NUCLEOPORIN-RELATED"/>
    <property type="match status" value="1"/>
</dbReference>
<evidence type="ECO:0000256" key="3">
    <source>
        <dbReference type="ARBA" id="ARBA00022525"/>
    </source>
</evidence>
<dbReference type="Gene3D" id="2.40.480.10">
    <property type="entry name" value="Allene oxide cyclase-like"/>
    <property type="match status" value="1"/>
</dbReference>